<keyword evidence="1" id="KW-0472">Membrane</keyword>
<dbReference type="Gene3D" id="2.60.120.1440">
    <property type="match status" value="1"/>
</dbReference>
<sequence>MPILKEQIARYLAGNCQEEEHQRIAAHLQQHPEELEQFLDEQGWGAEMTIPEEQSLRMLAGIQRKTGKIRKGIIWTSVAAAAIAGALALGWYTYEREVPPAALPVAQVPVIQQRPAFNEVGVFQQADSVVLLPDGSRATLRRNTVIRYDTAFDRGNRALHLQGEAVFDVVKRAALPFTVYSGQVSTTALGTVFMVSAWKHTHQVKVRLMSGKVVVKTNGQRSTYLRPGQELAWNEEQQDMNVYVYGQKPKLPVVKATVAGTTVHITDGHIEFVKCPVEEVFSVLRKEYGITITANAADLKGCFFSGALSGPGEVNDIIETIATLNQLAVMQDETGYHISK</sequence>
<dbReference type="InterPro" id="IPR006860">
    <property type="entry name" value="FecR"/>
</dbReference>
<evidence type="ECO:0000256" key="1">
    <source>
        <dbReference type="SAM" id="Phobius"/>
    </source>
</evidence>
<dbReference type="InterPro" id="IPR012373">
    <property type="entry name" value="Ferrdict_sens_TM"/>
</dbReference>
<organism evidence="3 4">
    <name type="scientific">Chitinophaga defluvii</name>
    <dbReference type="NCBI Taxonomy" id="3163343"/>
    <lineage>
        <taxon>Bacteria</taxon>
        <taxon>Pseudomonadati</taxon>
        <taxon>Bacteroidota</taxon>
        <taxon>Chitinophagia</taxon>
        <taxon>Chitinophagales</taxon>
        <taxon>Chitinophagaceae</taxon>
        <taxon>Chitinophaga</taxon>
    </lineage>
</organism>
<reference evidence="3 4" key="1">
    <citation type="submission" date="2024-06" db="EMBL/GenBank/DDBJ databases">
        <title>Chitinophaga defluvii sp. nov., isolated from municipal sewage.</title>
        <authorList>
            <person name="Zhang L."/>
        </authorList>
    </citation>
    <scope>NUCLEOTIDE SEQUENCE [LARGE SCALE GENOMIC DNA]</scope>
    <source>
        <strain evidence="3 4">H8</strain>
    </source>
</reference>
<keyword evidence="1" id="KW-1133">Transmembrane helix</keyword>
<dbReference type="Proteomes" id="UP001549749">
    <property type="component" value="Unassembled WGS sequence"/>
</dbReference>
<dbReference type="Gene3D" id="3.55.50.30">
    <property type="match status" value="1"/>
</dbReference>
<gene>
    <name evidence="3" type="ORF">ABR189_18990</name>
</gene>
<dbReference type="PIRSF" id="PIRSF018266">
    <property type="entry name" value="FecR"/>
    <property type="match status" value="1"/>
</dbReference>
<dbReference type="PANTHER" id="PTHR30273:SF2">
    <property type="entry name" value="PROTEIN FECR"/>
    <property type="match status" value="1"/>
</dbReference>
<dbReference type="PANTHER" id="PTHR30273">
    <property type="entry name" value="PERIPLASMIC SIGNAL SENSOR AND SIGMA FACTOR ACTIVATOR FECR-RELATED"/>
    <property type="match status" value="1"/>
</dbReference>
<evidence type="ECO:0000313" key="3">
    <source>
        <dbReference type="EMBL" id="MET6999483.1"/>
    </source>
</evidence>
<keyword evidence="1" id="KW-0812">Transmembrane</keyword>
<dbReference type="RefSeq" id="WP_354662046.1">
    <property type="nucleotide sequence ID" value="NZ_JBEXAC010000002.1"/>
</dbReference>
<evidence type="ECO:0000313" key="4">
    <source>
        <dbReference type="Proteomes" id="UP001549749"/>
    </source>
</evidence>
<name>A0ABV2T8W4_9BACT</name>
<comment type="caution">
    <text evidence="3">The sequence shown here is derived from an EMBL/GenBank/DDBJ whole genome shotgun (WGS) entry which is preliminary data.</text>
</comment>
<protein>
    <submittedName>
        <fullName evidence="3">FecR family protein</fullName>
    </submittedName>
</protein>
<feature type="domain" description="FecR protein" evidence="2">
    <location>
        <begin position="129"/>
        <end position="213"/>
    </location>
</feature>
<proteinExistence type="predicted"/>
<accession>A0ABV2T8W4</accession>
<feature type="transmembrane region" description="Helical" evidence="1">
    <location>
        <begin position="73"/>
        <end position="94"/>
    </location>
</feature>
<keyword evidence="4" id="KW-1185">Reference proteome</keyword>
<evidence type="ECO:0000259" key="2">
    <source>
        <dbReference type="Pfam" id="PF04773"/>
    </source>
</evidence>
<dbReference type="Pfam" id="PF04773">
    <property type="entry name" value="FecR"/>
    <property type="match status" value="1"/>
</dbReference>
<dbReference type="EMBL" id="JBEXAC010000002">
    <property type="protein sequence ID" value="MET6999483.1"/>
    <property type="molecule type" value="Genomic_DNA"/>
</dbReference>